<evidence type="ECO:0000313" key="2">
    <source>
        <dbReference type="EMBL" id="SIS88328.1"/>
    </source>
</evidence>
<protein>
    <submittedName>
        <fullName evidence="2">Transcriptional regulator, MarR family</fullName>
    </submittedName>
</protein>
<dbReference type="GO" id="GO:0006950">
    <property type="term" value="P:response to stress"/>
    <property type="evidence" value="ECO:0007669"/>
    <property type="project" value="TreeGrafter"/>
</dbReference>
<feature type="domain" description="HTH marR-type" evidence="1">
    <location>
        <begin position="23"/>
        <end position="159"/>
    </location>
</feature>
<dbReference type="AlphaFoldDB" id="A0AA45W4V7"/>
<name>A0AA45W4V7_9RHOB</name>
<dbReference type="PRINTS" id="PR00598">
    <property type="entry name" value="HTHMARR"/>
</dbReference>
<dbReference type="InterPro" id="IPR039422">
    <property type="entry name" value="MarR/SlyA-like"/>
</dbReference>
<dbReference type="InterPro" id="IPR036390">
    <property type="entry name" value="WH_DNA-bd_sf"/>
</dbReference>
<dbReference type="Pfam" id="PF12802">
    <property type="entry name" value="MarR_2"/>
    <property type="match status" value="1"/>
</dbReference>
<proteinExistence type="predicted"/>
<comment type="caution">
    <text evidence="2">The sequence shown here is derived from an EMBL/GenBank/DDBJ whole genome shotgun (WGS) entry which is preliminary data.</text>
</comment>
<dbReference type="SMART" id="SM00347">
    <property type="entry name" value="HTH_MARR"/>
    <property type="match status" value="1"/>
</dbReference>
<sequence>MAHEAMTTTKNDIERDQSSDRLAASLFAEVFIADQLSRSLISHALPRGMQISHFSVLNLLAHVNEERTPAQLAEAFHVTRGAMTNTLSRLEWAGHIHIRPDWDDARRKFVSISPAGRAARNAAISAFMPIIGEIVRDIGAERVRLALPVLRELRRRLEGDGD</sequence>
<dbReference type="SUPFAM" id="SSF46785">
    <property type="entry name" value="Winged helix' DNA-binding domain"/>
    <property type="match status" value="1"/>
</dbReference>
<dbReference type="Gene3D" id="1.10.10.10">
    <property type="entry name" value="Winged helix-like DNA-binding domain superfamily/Winged helix DNA-binding domain"/>
    <property type="match status" value="1"/>
</dbReference>
<dbReference type="InterPro" id="IPR036388">
    <property type="entry name" value="WH-like_DNA-bd_sf"/>
</dbReference>
<dbReference type="PANTHER" id="PTHR33164">
    <property type="entry name" value="TRANSCRIPTIONAL REGULATOR, MARR FAMILY"/>
    <property type="match status" value="1"/>
</dbReference>
<dbReference type="Proteomes" id="UP000186216">
    <property type="component" value="Unassembled WGS sequence"/>
</dbReference>
<dbReference type="InterPro" id="IPR000835">
    <property type="entry name" value="HTH_MarR-typ"/>
</dbReference>
<dbReference type="PANTHER" id="PTHR33164:SF43">
    <property type="entry name" value="HTH-TYPE TRANSCRIPTIONAL REPRESSOR YETL"/>
    <property type="match status" value="1"/>
</dbReference>
<evidence type="ECO:0000313" key="3">
    <source>
        <dbReference type="Proteomes" id="UP000186216"/>
    </source>
</evidence>
<evidence type="ECO:0000259" key="1">
    <source>
        <dbReference type="PROSITE" id="PS50995"/>
    </source>
</evidence>
<dbReference type="PROSITE" id="PS50995">
    <property type="entry name" value="HTH_MARR_2"/>
    <property type="match status" value="1"/>
</dbReference>
<gene>
    <name evidence="2" type="ORF">SAMN05421772_107145</name>
</gene>
<reference evidence="2 3" key="1">
    <citation type="submission" date="2017-01" db="EMBL/GenBank/DDBJ databases">
        <authorList>
            <person name="Varghese N."/>
            <person name="Submissions S."/>
        </authorList>
    </citation>
    <scope>NUCLEOTIDE SEQUENCE [LARGE SCALE GENOMIC DNA]</scope>
    <source>
        <strain evidence="2 3">DSM 18447</strain>
    </source>
</reference>
<organism evidence="2 3">
    <name type="scientific">Paracoccus saliphilus</name>
    <dbReference type="NCBI Taxonomy" id="405559"/>
    <lineage>
        <taxon>Bacteria</taxon>
        <taxon>Pseudomonadati</taxon>
        <taxon>Pseudomonadota</taxon>
        <taxon>Alphaproteobacteria</taxon>
        <taxon>Rhodobacterales</taxon>
        <taxon>Paracoccaceae</taxon>
        <taxon>Paracoccus</taxon>
    </lineage>
</organism>
<accession>A0AA45W4V7</accession>
<dbReference type="EMBL" id="FTOU01000007">
    <property type="protein sequence ID" value="SIS88328.1"/>
    <property type="molecule type" value="Genomic_DNA"/>
</dbReference>
<dbReference type="GO" id="GO:0003700">
    <property type="term" value="F:DNA-binding transcription factor activity"/>
    <property type="evidence" value="ECO:0007669"/>
    <property type="project" value="InterPro"/>
</dbReference>